<feature type="domain" description="VENN motif-containing" evidence="5">
    <location>
        <begin position="135"/>
        <end position="158"/>
    </location>
</feature>
<proteinExistence type="predicted"/>
<evidence type="ECO:0000259" key="5">
    <source>
        <dbReference type="Pfam" id="PF04829"/>
    </source>
</evidence>
<sequence length="158" mass="15830">GEIAGFSAAKAKHPTYTDDQLRETVEFKQASKPFGTGGAIQQAITASTAAIQGLAGGDIAKALAGASAPYLAEVIHRQTTSADGEVNKTANLMAHAVVNAALSLAKGENALAGASSAVTAEAVGMISQAYYGKNPSELNEDEKQKISALASLAAGLAG</sequence>
<dbReference type="Pfam" id="PF04829">
    <property type="entry name" value="PT-VENN"/>
    <property type="match status" value="1"/>
</dbReference>
<dbReference type="RefSeq" id="WP_214238365.1">
    <property type="nucleotide sequence ID" value="NZ_JABBFR010000062.1"/>
</dbReference>
<dbReference type="EMBL" id="JABBFR010000062">
    <property type="protein sequence ID" value="MBT0725764.1"/>
    <property type="molecule type" value="Genomic_DNA"/>
</dbReference>
<comment type="caution">
    <text evidence="6">The sequence shown here is derived from an EMBL/GenBank/DDBJ whole genome shotgun (WGS) entry which is preliminary data.</text>
</comment>
<keyword evidence="4" id="KW-0843">Virulence</keyword>
<dbReference type="InterPro" id="IPR006914">
    <property type="entry name" value="VENN_dom"/>
</dbReference>
<evidence type="ECO:0000313" key="6">
    <source>
        <dbReference type="EMBL" id="MBT0725764.1"/>
    </source>
</evidence>
<evidence type="ECO:0000256" key="2">
    <source>
        <dbReference type="ARBA" id="ARBA00022656"/>
    </source>
</evidence>
<feature type="non-terminal residue" evidence="6">
    <location>
        <position position="158"/>
    </location>
</feature>
<evidence type="ECO:0000256" key="1">
    <source>
        <dbReference type="ARBA" id="ARBA00004219"/>
    </source>
</evidence>
<accession>A0ABS5T080</accession>
<keyword evidence="3" id="KW-1266">Target cell cytoplasm</keyword>
<name>A0ABS5T080_9GAMM</name>
<organism evidence="6 7">
    <name type="scientific">Rosenbergiella gaditana</name>
    <dbReference type="NCBI Taxonomy" id="2726987"/>
    <lineage>
        <taxon>Bacteria</taxon>
        <taxon>Pseudomonadati</taxon>
        <taxon>Pseudomonadota</taxon>
        <taxon>Gammaproteobacteria</taxon>
        <taxon>Enterobacterales</taxon>
        <taxon>Erwiniaceae</taxon>
        <taxon>Rosenbergiella</taxon>
    </lineage>
</organism>
<keyword evidence="2" id="KW-0800">Toxin</keyword>
<protein>
    <submittedName>
        <fullName evidence="6">Hemolysin</fullName>
    </submittedName>
</protein>
<feature type="non-terminal residue" evidence="6">
    <location>
        <position position="1"/>
    </location>
</feature>
<dbReference type="Proteomes" id="UP000790096">
    <property type="component" value="Unassembled WGS sequence"/>
</dbReference>
<keyword evidence="7" id="KW-1185">Reference proteome</keyword>
<evidence type="ECO:0000313" key="7">
    <source>
        <dbReference type="Proteomes" id="UP000790096"/>
    </source>
</evidence>
<evidence type="ECO:0000256" key="4">
    <source>
        <dbReference type="ARBA" id="ARBA00023026"/>
    </source>
</evidence>
<gene>
    <name evidence="6" type="ORF">HH682_15435</name>
</gene>
<comment type="subcellular location">
    <subcellularLocation>
        <location evidence="1">Target cell</location>
        <location evidence="1">Target cell cytoplasm</location>
    </subcellularLocation>
</comment>
<evidence type="ECO:0000256" key="3">
    <source>
        <dbReference type="ARBA" id="ARBA00022913"/>
    </source>
</evidence>
<reference evidence="6 7" key="1">
    <citation type="submission" date="2020-04" db="EMBL/GenBank/DDBJ databases">
        <title>Genome sequencing of Rosenbergiella species.</title>
        <authorList>
            <person name="Alvarez-Perez S."/>
            <person name="Lievens B."/>
        </authorList>
    </citation>
    <scope>NUCLEOTIDE SEQUENCE [LARGE SCALE GENOMIC DNA]</scope>
    <source>
        <strain evidence="6 7">S61</strain>
    </source>
</reference>